<keyword evidence="4 6" id="KW-0464">Manganese</keyword>
<dbReference type="HAMAP" id="MF_00740">
    <property type="entry name" value="Phosphopentomut"/>
    <property type="match status" value="1"/>
</dbReference>
<feature type="domain" description="Metalloenzyme" evidence="8">
    <location>
        <begin position="3"/>
        <end position="398"/>
    </location>
</feature>
<dbReference type="KEGG" id="tmk:QGN29_02095"/>
<dbReference type="Pfam" id="PF01676">
    <property type="entry name" value="Metalloenzyme"/>
    <property type="match status" value="1"/>
</dbReference>
<dbReference type="GO" id="GO:0030145">
    <property type="term" value="F:manganese ion binding"/>
    <property type="evidence" value="ECO:0007669"/>
    <property type="project" value="UniProtKB-UniRule"/>
</dbReference>
<dbReference type="PANTHER" id="PTHR21110:SF0">
    <property type="entry name" value="PHOSPHOPENTOMUTASE"/>
    <property type="match status" value="1"/>
</dbReference>
<evidence type="ECO:0000313" key="10">
    <source>
        <dbReference type="Proteomes" id="UP001268683"/>
    </source>
</evidence>
<comment type="subcellular location">
    <subcellularLocation>
        <location evidence="6">Cytoplasm</location>
    </subcellularLocation>
</comment>
<keyword evidence="5 6" id="KW-0413">Isomerase</keyword>
<feature type="binding site" evidence="6">
    <location>
        <position position="348"/>
    </location>
    <ligand>
        <name>Mn(2+)</name>
        <dbReference type="ChEBI" id="CHEBI:29035"/>
        <label>1</label>
    </ligand>
</feature>
<dbReference type="SUPFAM" id="SSF53649">
    <property type="entry name" value="Alkaline phosphatase-like"/>
    <property type="match status" value="1"/>
</dbReference>
<comment type="cofactor">
    <cofactor evidence="6">
        <name>Mn(2+)</name>
        <dbReference type="ChEBI" id="CHEBI:29035"/>
    </cofactor>
    <text evidence="6">Binds 2 manganese ions.</text>
</comment>
<dbReference type="NCBIfam" id="NF003766">
    <property type="entry name" value="PRK05362.1"/>
    <property type="match status" value="1"/>
</dbReference>
<dbReference type="InterPro" id="IPR024052">
    <property type="entry name" value="Phosphopentomutase_DeoB_cap_sf"/>
</dbReference>
<keyword evidence="3 6" id="KW-0479">Metal-binding</keyword>
<comment type="similarity">
    <text evidence="1 6">Belongs to the phosphopentomutase family.</text>
</comment>
<sequence>MARAIILVLDSLGIGYTPDAVTFGDKGANTLGHIAQWCAEGNTSEFWPVGRQMHLPNLAQLGLGKAAELVSGTLPKGLETSTVIGSYAACEEISKGKDTPSGHWEMAGVPVLFDWGYFPKSYPSFPQQLTDRLIQEANLPGILGNKHASGTTIIAELGDEHIETGQPIFYTSADSVLQIAAHEEHFGLDRLYDLCYKARQAVDDLDLNIGRIIARPFLGDSSANYARTGNRKDIATPPHEPTLLDHLTEAGRSVIAVGKISDIYAGSGISKSIKASGHDALFEQTLRAMDTAQDGDLIFTNFVEFDQSFGHRRNPGGYADCLEHFDRRIVEVTTKMAEDDLLILTADHGCDTTWEGSDHTREHVPFLAYRPNLPAENMGVRKSFADIGQTVASYLNVKPVGHGTKAL</sequence>
<feature type="binding site" evidence="6">
    <location>
        <position position="311"/>
    </location>
    <ligand>
        <name>Mn(2+)</name>
        <dbReference type="ChEBI" id="CHEBI:29035"/>
        <label>2</label>
    </ligand>
</feature>
<name>A0AA52HA20_9PROT</name>
<organism evidence="9 10">
    <name type="scientific">Temperatibacter marinus</name>
    <dbReference type="NCBI Taxonomy" id="1456591"/>
    <lineage>
        <taxon>Bacteria</taxon>
        <taxon>Pseudomonadati</taxon>
        <taxon>Pseudomonadota</taxon>
        <taxon>Alphaproteobacteria</taxon>
        <taxon>Kordiimonadales</taxon>
        <taxon>Temperatibacteraceae</taxon>
        <taxon>Temperatibacter</taxon>
    </lineage>
</organism>
<gene>
    <name evidence="6" type="primary">deoB</name>
    <name evidence="9" type="ORF">QGN29_02095</name>
</gene>
<accession>A0AA52HA20</accession>
<dbReference type="Gene3D" id="3.30.70.1250">
    <property type="entry name" value="Phosphopentomutase"/>
    <property type="match status" value="1"/>
</dbReference>
<dbReference type="GO" id="GO:0006018">
    <property type="term" value="P:2-deoxyribose 1-phosphate catabolic process"/>
    <property type="evidence" value="ECO:0007669"/>
    <property type="project" value="UniProtKB-UniRule"/>
</dbReference>
<dbReference type="Gene3D" id="3.40.720.10">
    <property type="entry name" value="Alkaline Phosphatase, subunit A"/>
    <property type="match status" value="1"/>
</dbReference>
<dbReference type="GO" id="GO:0000287">
    <property type="term" value="F:magnesium ion binding"/>
    <property type="evidence" value="ECO:0007669"/>
    <property type="project" value="UniProtKB-UniRule"/>
</dbReference>
<dbReference type="NCBIfam" id="TIGR01696">
    <property type="entry name" value="deoB"/>
    <property type="match status" value="1"/>
</dbReference>
<evidence type="ECO:0000256" key="4">
    <source>
        <dbReference type="ARBA" id="ARBA00023211"/>
    </source>
</evidence>
<feature type="binding site" evidence="6">
    <location>
        <position position="10"/>
    </location>
    <ligand>
        <name>Mn(2+)</name>
        <dbReference type="ChEBI" id="CHEBI:29035"/>
        <label>1</label>
    </ligand>
</feature>
<comment type="pathway">
    <text evidence="6">Carbohydrate degradation; 2-deoxy-D-ribose 1-phosphate degradation; D-glyceraldehyde 3-phosphate and acetaldehyde from 2-deoxy-alpha-D-ribose 1-phosphate: step 1/2.</text>
</comment>
<dbReference type="GO" id="GO:0043094">
    <property type="term" value="P:metabolic compound salvage"/>
    <property type="evidence" value="ECO:0007669"/>
    <property type="project" value="UniProtKB-UniRule"/>
</dbReference>
<evidence type="ECO:0000259" key="8">
    <source>
        <dbReference type="Pfam" id="PF01676"/>
    </source>
</evidence>
<dbReference type="GO" id="GO:0005829">
    <property type="term" value="C:cytosol"/>
    <property type="evidence" value="ECO:0007669"/>
    <property type="project" value="TreeGrafter"/>
</dbReference>
<dbReference type="PIRSF" id="PIRSF001491">
    <property type="entry name" value="Ppentomutase"/>
    <property type="match status" value="1"/>
</dbReference>
<comment type="catalytic activity">
    <reaction evidence="6">
        <text>alpha-D-ribose 1-phosphate = D-ribose 5-phosphate</text>
        <dbReference type="Rhea" id="RHEA:18793"/>
        <dbReference type="ChEBI" id="CHEBI:57720"/>
        <dbReference type="ChEBI" id="CHEBI:78346"/>
        <dbReference type="EC" id="5.4.2.7"/>
    </reaction>
</comment>
<dbReference type="InterPro" id="IPR017850">
    <property type="entry name" value="Alkaline_phosphatase_core_sf"/>
</dbReference>
<dbReference type="RefSeq" id="WP_310799006.1">
    <property type="nucleotide sequence ID" value="NZ_CP123872.1"/>
</dbReference>
<dbReference type="InterPro" id="IPR006124">
    <property type="entry name" value="Metalloenzyme"/>
</dbReference>
<evidence type="ECO:0000256" key="5">
    <source>
        <dbReference type="ARBA" id="ARBA00023235"/>
    </source>
</evidence>
<dbReference type="GO" id="GO:0008973">
    <property type="term" value="F:phosphopentomutase activity"/>
    <property type="evidence" value="ECO:0007669"/>
    <property type="project" value="UniProtKB-UniRule"/>
</dbReference>
<feature type="binding site" evidence="6">
    <location>
        <position position="306"/>
    </location>
    <ligand>
        <name>Mn(2+)</name>
        <dbReference type="ChEBI" id="CHEBI:29035"/>
        <label>2</label>
    </ligand>
</feature>
<protein>
    <recommendedName>
        <fullName evidence="6 7">Phosphopentomutase</fullName>
        <ecNumber evidence="6 7">5.4.2.7</ecNumber>
    </recommendedName>
    <alternativeName>
        <fullName evidence="6">Phosphodeoxyribomutase</fullName>
    </alternativeName>
</protein>
<dbReference type="EMBL" id="CP123872">
    <property type="protein sequence ID" value="WND03157.1"/>
    <property type="molecule type" value="Genomic_DNA"/>
</dbReference>
<evidence type="ECO:0000256" key="6">
    <source>
        <dbReference type="HAMAP-Rule" id="MF_00740"/>
    </source>
</evidence>
<feature type="binding site" evidence="6">
    <location>
        <position position="359"/>
    </location>
    <ligand>
        <name>Mn(2+)</name>
        <dbReference type="ChEBI" id="CHEBI:29035"/>
        <label>2</label>
    </ligand>
</feature>
<dbReference type="EC" id="5.4.2.7" evidence="6 7"/>
<comment type="catalytic activity">
    <reaction evidence="6">
        <text>2-deoxy-alpha-D-ribose 1-phosphate = 2-deoxy-D-ribose 5-phosphate</text>
        <dbReference type="Rhea" id="RHEA:27658"/>
        <dbReference type="ChEBI" id="CHEBI:57259"/>
        <dbReference type="ChEBI" id="CHEBI:62877"/>
        <dbReference type="EC" id="5.4.2.7"/>
    </reaction>
</comment>
<feature type="binding site" evidence="6">
    <location>
        <position position="347"/>
    </location>
    <ligand>
        <name>Mn(2+)</name>
        <dbReference type="ChEBI" id="CHEBI:29035"/>
        <label>1</label>
    </ligand>
</feature>
<dbReference type="FunFam" id="3.30.70.1250:FF:000001">
    <property type="entry name" value="Phosphopentomutase"/>
    <property type="match status" value="1"/>
</dbReference>
<dbReference type="SUPFAM" id="SSF143856">
    <property type="entry name" value="DeoB insert domain-like"/>
    <property type="match status" value="1"/>
</dbReference>
<dbReference type="Proteomes" id="UP001268683">
    <property type="component" value="Chromosome"/>
</dbReference>
<evidence type="ECO:0000256" key="2">
    <source>
        <dbReference type="ARBA" id="ARBA00022490"/>
    </source>
</evidence>
<dbReference type="CDD" id="cd16009">
    <property type="entry name" value="PPM"/>
    <property type="match status" value="1"/>
</dbReference>
<reference evidence="9" key="1">
    <citation type="submission" date="2023-04" db="EMBL/GenBank/DDBJ databases">
        <title>Complete genome sequence of Temperatibacter marinus.</title>
        <authorList>
            <person name="Rong J.-C."/>
            <person name="Yi M.-L."/>
            <person name="Zhao Q."/>
        </authorList>
    </citation>
    <scope>NUCLEOTIDE SEQUENCE</scope>
    <source>
        <strain evidence="9">NBRC 110045</strain>
    </source>
</reference>
<evidence type="ECO:0000256" key="1">
    <source>
        <dbReference type="ARBA" id="ARBA00010373"/>
    </source>
</evidence>
<evidence type="ECO:0000256" key="3">
    <source>
        <dbReference type="ARBA" id="ARBA00022723"/>
    </source>
</evidence>
<keyword evidence="2 6" id="KW-0963">Cytoplasm</keyword>
<dbReference type="InterPro" id="IPR010045">
    <property type="entry name" value="DeoB"/>
</dbReference>
<dbReference type="GO" id="GO:0009117">
    <property type="term" value="P:nucleotide metabolic process"/>
    <property type="evidence" value="ECO:0007669"/>
    <property type="project" value="UniProtKB-UniRule"/>
</dbReference>
<proteinExistence type="inferred from homology"/>
<evidence type="ECO:0000313" key="9">
    <source>
        <dbReference type="EMBL" id="WND03157.1"/>
    </source>
</evidence>
<dbReference type="PANTHER" id="PTHR21110">
    <property type="entry name" value="PHOSPHOPENTOMUTASE"/>
    <property type="match status" value="1"/>
</dbReference>
<dbReference type="AlphaFoldDB" id="A0AA52HA20"/>
<evidence type="ECO:0000256" key="7">
    <source>
        <dbReference type="NCBIfam" id="TIGR01696"/>
    </source>
</evidence>
<keyword evidence="10" id="KW-1185">Reference proteome</keyword>
<comment type="function">
    <text evidence="6">Isomerase that catalyzes the conversion of deoxy-ribose 1-phosphate (dRib-1-P) and ribose 1-phosphate (Rib-1-P) to deoxy-ribose 5-phosphate (dRib-5-P) and ribose 5-phosphate (Rib-5-P), respectively.</text>
</comment>